<keyword evidence="6 7" id="KW-0472">Membrane</keyword>
<feature type="transmembrane region" description="Helical" evidence="7">
    <location>
        <begin position="164"/>
        <end position="183"/>
    </location>
</feature>
<dbReference type="Proteomes" id="UP000606889">
    <property type="component" value="Unassembled WGS sequence"/>
</dbReference>
<dbReference type="PANTHER" id="PTHR36838">
    <property type="entry name" value="AUXIN EFFLUX CARRIER FAMILY PROTEIN"/>
    <property type="match status" value="1"/>
</dbReference>
<evidence type="ECO:0000313" key="9">
    <source>
        <dbReference type="Proteomes" id="UP000606889"/>
    </source>
</evidence>
<evidence type="ECO:0000256" key="1">
    <source>
        <dbReference type="ARBA" id="ARBA00004141"/>
    </source>
</evidence>
<dbReference type="EMBL" id="JACOON010000006">
    <property type="protein sequence ID" value="MBC5649090.1"/>
    <property type="molecule type" value="Genomic_DNA"/>
</dbReference>
<gene>
    <name evidence="8" type="ORF">H8S18_12140</name>
</gene>
<evidence type="ECO:0000256" key="3">
    <source>
        <dbReference type="ARBA" id="ARBA00022475"/>
    </source>
</evidence>
<accession>A0ABR7EH31</accession>
<dbReference type="Pfam" id="PF03547">
    <property type="entry name" value="Mem_trans"/>
    <property type="match status" value="1"/>
</dbReference>
<feature type="transmembrane region" description="Helical" evidence="7">
    <location>
        <begin position="122"/>
        <end position="143"/>
    </location>
</feature>
<feature type="transmembrane region" description="Helical" evidence="7">
    <location>
        <begin position="97"/>
        <end position="116"/>
    </location>
</feature>
<reference evidence="8 9" key="1">
    <citation type="submission" date="2020-08" db="EMBL/GenBank/DDBJ databases">
        <title>Genome public.</title>
        <authorList>
            <person name="Liu C."/>
            <person name="Sun Q."/>
        </authorList>
    </citation>
    <scope>NUCLEOTIDE SEQUENCE [LARGE SCALE GENOMIC DNA]</scope>
    <source>
        <strain evidence="8 9">NSJ-35</strain>
    </source>
</reference>
<sequence length="310" mass="33810">MDRFLSILPIIAPVFVTLLIGYFSKRKGLVSPEGVGGMKALVMNFALPAVIIGAFYNIDISTDILVIAAIIFSSGIAGLLAGKLLKKLLRIRHEAMPFLMTTFETGMIGYGLYILLFSQEKFSWFAMADIGEAVFVFTVYSILLNMRVGTDVKSSLRAMLKTPMIWATAAGLILGATGLGRLLDASPAGPTVGEVLSYVGAPTGILMLFVVGYEMQLNRRYIKSGLAALGLRACVMALLCFAVVNLIFLFIPFNEYLFWSFILMYSLPSTYLLPLFTRSGDDKAYVATSLALYTVFSIVLFSVIAYLAVP</sequence>
<keyword evidence="3" id="KW-1003">Cell membrane</keyword>
<keyword evidence="9" id="KW-1185">Reference proteome</keyword>
<evidence type="ECO:0000256" key="6">
    <source>
        <dbReference type="ARBA" id="ARBA00023136"/>
    </source>
</evidence>
<keyword evidence="5 7" id="KW-1133">Transmembrane helix</keyword>
<dbReference type="PANTHER" id="PTHR36838:SF3">
    <property type="entry name" value="TRANSPORTER AUXIN EFFLUX CARRIER EC FAMILY"/>
    <property type="match status" value="1"/>
</dbReference>
<comment type="caution">
    <text evidence="8">The sequence shown here is derived from an EMBL/GenBank/DDBJ whole genome shotgun (WGS) entry which is preliminary data.</text>
</comment>
<comment type="subcellular location">
    <subcellularLocation>
        <location evidence="1">Membrane</location>
        <topology evidence="1">Multi-pass membrane protein</topology>
    </subcellularLocation>
</comment>
<keyword evidence="2" id="KW-0813">Transport</keyword>
<evidence type="ECO:0000256" key="5">
    <source>
        <dbReference type="ARBA" id="ARBA00022989"/>
    </source>
</evidence>
<organism evidence="8 9">
    <name type="scientific">Christensenella tenuis</name>
    <dbReference type="NCBI Taxonomy" id="2763033"/>
    <lineage>
        <taxon>Bacteria</taxon>
        <taxon>Bacillati</taxon>
        <taxon>Bacillota</taxon>
        <taxon>Clostridia</taxon>
        <taxon>Christensenellales</taxon>
        <taxon>Christensenellaceae</taxon>
        <taxon>Christensenella</taxon>
    </lineage>
</organism>
<evidence type="ECO:0000256" key="7">
    <source>
        <dbReference type="SAM" id="Phobius"/>
    </source>
</evidence>
<evidence type="ECO:0000256" key="2">
    <source>
        <dbReference type="ARBA" id="ARBA00022448"/>
    </source>
</evidence>
<name>A0ABR7EH31_9FIRM</name>
<feature type="transmembrane region" description="Helical" evidence="7">
    <location>
        <begin position="195"/>
        <end position="213"/>
    </location>
</feature>
<evidence type="ECO:0000256" key="4">
    <source>
        <dbReference type="ARBA" id="ARBA00022692"/>
    </source>
</evidence>
<feature type="transmembrane region" description="Helical" evidence="7">
    <location>
        <begin position="225"/>
        <end position="251"/>
    </location>
</feature>
<feature type="transmembrane region" description="Helical" evidence="7">
    <location>
        <begin position="64"/>
        <end position="85"/>
    </location>
</feature>
<keyword evidence="4 7" id="KW-0812">Transmembrane</keyword>
<feature type="transmembrane region" description="Helical" evidence="7">
    <location>
        <begin position="284"/>
        <end position="309"/>
    </location>
</feature>
<feature type="transmembrane region" description="Helical" evidence="7">
    <location>
        <begin position="6"/>
        <end position="24"/>
    </location>
</feature>
<dbReference type="InterPro" id="IPR004776">
    <property type="entry name" value="Mem_transp_PIN-like"/>
</dbReference>
<dbReference type="RefSeq" id="WP_186858530.1">
    <property type="nucleotide sequence ID" value="NZ_JACOON010000006.1"/>
</dbReference>
<feature type="transmembrane region" description="Helical" evidence="7">
    <location>
        <begin position="36"/>
        <end position="58"/>
    </location>
</feature>
<proteinExistence type="predicted"/>
<protein>
    <submittedName>
        <fullName evidence="8">AEC family transporter</fullName>
    </submittedName>
</protein>
<evidence type="ECO:0000313" key="8">
    <source>
        <dbReference type="EMBL" id="MBC5649090.1"/>
    </source>
</evidence>
<feature type="transmembrane region" description="Helical" evidence="7">
    <location>
        <begin position="257"/>
        <end position="277"/>
    </location>
</feature>